<dbReference type="EMBL" id="AMQN01006073">
    <property type="status" value="NOT_ANNOTATED_CDS"/>
    <property type="molecule type" value="Genomic_DNA"/>
</dbReference>
<keyword evidence="3" id="KW-1185">Reference proteome</keyword>
<dbReference type="EMBL" id="KB297541">
    <property type="protein sequence ID" value="ELU10384.1"/>
    <property type="molecule type" value="Genomic_DNA"/>
</dbReference>
<dbReference type="OMA" id="KTSYGAM"/>
<name>R7UVN7_CAPTE</name>
<reference evidence="1 3" key="2">
    <citation type="journal article" date="2013" name="Nature">
        <title>Insights into bilaterian evolution from three spiralian genomes.</title>
        <authorList>
            <person name="Simakov O."/>
            <person name="Marletaz F."/>
            <person name="Cho S.J."/>
            <person name="Edsinger-Gonzales E."/>
            <person name="Havlak P."/>
            <person name="Hellsten U."/>
            <person name="Kuo D.H."/>
            <person name="Larsson T."/>
            <person name="Lv J."/>
            <person name="Arendt D."/>
            <person name="Savage R."/>
            <person name="Osoegawa K."/>
            <person name="de Jong P."/>
            <person name="Grimwood J."/>
            <person name="Chapman J.A."/>
            <person name="Shapiro H."/>
            <person name="Aerts A."/>
            <person name="Otillar R.P."/>
            <person name="Terry A.Y."/>
            <person name="Boore J.L."/>
            <person name="Grigoriev I.V."/>
            <person name="Lindberg D.R."/>
            <person name="Seaver E.C."/>
            <person name="Weisblat D.A."/>
            <person name="Putnam N.H."/>
            <person name="Rokhsar D.S."/>
        </authorList>
    </citation>
    <scope>NUCLEOTIDE SEQUENCE</scope>
    <source>
        <strain evidence="1 3">I ESC-2004</strain>
    </source>
</reference>
<dbReference type="EnsemblMetazoa" id="CapteT219721">
    <property type="protein sequence ID" value="CapteP219721"/>
    <property type="gene ID" value="CapteG219721"/>
</dbReference>
<dbReference type="OrthoDB" id="6043660at2759"/>
<evidence type="ECO:0000313" key="2">
    <source>
        <dbReference type="EnsemblMetazoa" id="CapteP219721"/>
    </source>
</evidence>
<protein>
    <submittedName>
        <fullName evidence="1 2">Uncharacterized protein</fullName>
    </submittedName>
</protein>
<proteinExistence type="predicted"/>
<organism evidence="1">
    <name type="scientific">Capitella teleta</name>
    <name type="common">Polychaete worm</name>
    <dbReference type="NCBI Taxonomy" id="283909"/>
    <lineage>
        <taxon>Eukaryota</taxon>
        <taxon>Metazoa</taxon>
        <taxon>Spiralia</taxon>
        <taxon>Lophotrochozoa</taxon>
        <taxon>Annelida</taxon>
        <taxon>Polychaeta</taxon>
        <taxon>Sedentaria</taxon>
        <taxon>Scolecida</taxon>
        <taxon>Capitellidae</taxon>
        <taxon>Capitella</taxon>
    </lineage>
</organism>
<dbReference type="AlphaFoldDB" id="R7UVN7"/>
<dbReference type="HOGENOM" id="CLU_1361573_0_0_1"/>
<reference evidence="3" key="1">
    <citation type="submission" date="2012-12" db="EMBL/GenBank/DDBJ databases">
        <authorList>
            <person name="Hellsten U."/>
            <person name="Grimwood J."/>
            <person name="Chapman J.A."/>
            <person name="Shapiro H."/>
            <person name="Aerts A."/>
            <person name="Otillar R.P."/>
            <person name="Terry A.Y."/>
            <person name="Boore J.L."/>
            <person name="Simakov O."/>
            <person name="Marletaz F."/>
            <person name="Cho S.-J."/>
            <person name="Edsinger-Gonzales E."/>
            <person name="Havlak P."/>
            <person name="Kuo D.-H."/>
            <person name="Larsson T."/>
            <person name="Lv J."/>
            <person name="Arendt D."/>
            <person name="Savage R."/>
            <person name="Osoegawa K."/>
            <person name="de Jong P."/>
            <person name="Lindberg D.R."/>
            <person name="Seaver E.C."/>
            <person name="Weisblat D.A."/>
            <person name="Putnam N.H."/>
            <person name="Grigoriev I.V."/>
            <person name="Rokhsar D.S."/>
        </authorList>
    </citation>
    <scope>NUCLEOTIDE SEQUENCE</scope>
    <source>
        <strain evidence="3">I ESC-2004</strain>
    </source>
</reference>
<evidence type="ECO:0000313" key="1">
    <source>
        <dbReference type="EMBL" id="ELU10384.1"/>
    </source>
</evidence>
<reference evidence="2" key="3">
    <citation type="submission" date="2015-06" db="UniProtKB">
        <authorList>
            <consortium name="EnsemblMetazoa"/>
        </authorList>
    </citation>
    <scope>IDENTIFICATION</scope>
</reference>
<evidence type="ECO:0000313" key="3">
    <source>
        <dbReference type="Proteomes" id="UP000014760"/>
    </source>
</evidence>
<gene>
    <name evidence="1" type="ORF">CAPTEDRAFT_219721</name>
</gene>
<accession>R7UVN7</accession>
<dbReference type="Proteomes" id="UP000014760">
    <property type="component" value="Unassembled WGS sequence"/>
</dbReference>
<sequence>MSMDHIKTVYRPPKRNGPKRTTYGLMTEWADGLSPVTAIPARRLLMPEMPFSLGSKPVSSFYNGQPQQMPTHLQYNISGGYDDAHKAFMKQSQPDGLGFETKHYGIEPPRLRNGRQGGSWRHIKNVLQAAGSRTVFVDGTQRIEDNNLRSKRSTPPAIQGGISVGLRQRTPQKKKKMHSGTGSFFLEAHQGTEKGNWTLMR</sequence>